<dbReference type="CDD" id="cd00833">
    <property type="entry name" value="PKS"/>
    <property type="match status" value="1"/>
</dbReference>
<gene>
    <name evidence="5" type="ORF">HNR73_007436</name>
</gene>
<dbReference type="GO" id="GO:0006633">
    <property type="term" value="P:fatty acid biosynthetic process"/>
    <property type="evidence" value="ECO:0007669"/>
    <property type="project" value="TreeGrafter"/>
</dbReference>
<dbReference type="PANTHER" id="PTHR43775:SF37">
    <property type="entry name" value="SI:DKEY-61P9.11"/>
    <property type="match status" value="1"/>
</dbReference>
<keyword evidence="1" id="KW-0596">Phosphopantetheine</keyword>
<evidence type="ECO:0000259" key="4">
    <source>
        <dbReference type="PROSITE" id="PS52004"/>
    </source>
</evidence>
<dbReference type="EMBL" id="JACHGT010000023">
    <property type="protein sequence ID" value="MBB6039539.1"/>
    <property type="molecule type" value="Genomic_DNA"/>
</dbReference>
<name>A0A841G495_9ACTN</name>
<evidence type="ECO:0000256" key="1">
    <source>
        <dbReference type="ARBA" id="ARBA00022450"/>
    </source>
</evidence>
<evidence type="ECO:0000256" key="2">
    <source>
        <dbReference type="ARBA" id="ARBA00022553"/>
    </source>
</evidence>
<dbReference type="InterPro" id="IPR020841">
    <property type="entry name" value="PKS_Beta-ketoAc_synthase_dom"/>
</dbReference>
<evidence type="ECO:0000313" key="6">
    <source>
        <dbReference type="Proteomes" id="UP000548476"/>
    </source>
</evidence>
<dbReference type="GO" id="GO:0071770">
    <property type="term" value="P:DIM/DIP cell wall layer assembly"/>
    <property type="evidence" value="ECO:0007669"/>
    <property type="project" value="TreeGrafter"/>
</dbReference>
<dbReference type="SMART" id="SM00825">
    <property type="entry name" value="PKS_KS"/>
    <property type="match status" value="1"/>
</dbReference>
<dbReference type="InterPro" id="IPR014031">
    <property type="entry name" value="Ketoacyl_synth_C"/>
</dbReference>
<comment type="caution">
    <text evidence="5">The sequence shown here is derived from an EMBL/GenBank/DDBJ whole genome shotgun (WGS) entry which is preliminary data.</text>
</comment>
<protein>
    <submittedName>
        <fullName evidence="5">Polyketide synthase PksN</fullName>
    </submittedName>
</protein>
<accession>A0A841G495</accession>
<dbReference type="Gene3D" id="3.40.47.10">
    <property type="match status" value="1"/>
</dbReference>
<feature type="domain" description="Ketosynthase family 3 (KS3)" evidence="4">
    <location>
        <begin position="33"/>
        <end position="465"/>
    </location>
</feature>
<keyword evidence="6" id="KW-1185">Reference proteome</keyword>
<dbReference type="InterPro" id="IPR050091">
    <property type="entry name" value="PKS_NRPS_Biosynth_Enz"/>
</dbReference>
<dbReference type="AlphaFoldDB" id="A0A841G495"/>
<sequence>MQPDIADLVLNGLRDGSVSRETAVKILRKLNERVPVAVIGMGARAFDTDDYQEVWRTVREERSTIRRAPVVRGRQVAPVAPPGMCARPRQFAKGSYIDDIQRFDHDLFGFDADAGAHLFPQGRIALETAFRALEDAGLMGEYSRGHRTGVYVGFNYTKDQLQSYLGLAMKATHYAEPVSEMLGNWTSGMATRVALAFDLRGPAYTIDASCPSSMAAMISACEAVRRGSCDTALAGGLYLDLTPVRVYNSPGLFVAPTEGSVTKLFDRRNVGSFHGEYAGFVVVKRLDRAIEDGDAVHGVIHGWSHNNNGSEGKFDQAAPSGVARAMEDLIRSSGVEAEDVGLLIAEGYTHAMEEALETLGLSNGLREFTQKSQFCALTALTGNLGYLHSAIGVANLTVLLQALRDRKIPAVPHFDTPTDLMNLIDTPFYVPTETRDWEPSANGKRLGVVYCYGFGGSNTLLAVGPAPDPVEAPVGDGEDEHGELPYCVSATDADSFHAKITADLAFAEQAKDGDFAALCHTSSCRQYQHGRFRLAVAARDREGLVDALRAYLSDAPHPDNLWEGRDLTTRGRRASVPAGKRGVRELAAAFAQGATPEMTALFPPGARRMIRLPRYRMNRVRCWVDPVPLKLHQRARMILGMIAASRSKGRAS</sequence>
<evidence type="ECO:0000313" key="5">
    <source>
        <dbReference type="EMBL" id="MBB6039539.1"/>
    </source>
</evidence>
<keyword evidence="2" id="KW-0597">Phosphoprotein</keyword>
<dbReference type="Proteomes" id="UP000548476">
    <property type="component" value="Unassembled WGS sequence"/>
</dbReference>
<evidence type="ECO:0000256" key="3">
    <source>
        <dbReference type="RuleBase" id="RU003694"/>
    </source>
</evidence>
<dbReference type="InterPro" id="IPR014030">
    <property type="entry name" value="Ketoacyl_synth_N"/>
</dbReference>
<dbReference type="GO" id="GO:0005886">
    <property type="term" value="C:plasma membrane"/>
    <property type="evidence" value="ECO:0007669"/>
    <property type="project" value="TreeGrafter"/>
</dbReference>
<proteinExistence type="inferred from homology"/>
<reference evidence="5 6" key="1">
    <citation type="submission" date="2020-08" db="EMBL/GenBank/DDBJ databases">
        <title>Genomic Encyclopedia of Type Strains, Phase IV (KMG-IV): sequencing the most valuable type-strain genomes for metagenomic binning, comparative biology and taxonomic classification.</title>
        <authorList>
            <person name="Goeker M."/>
        </authorList>
    </citation>
    <scope>NUCLEOTIDE SEQUENCE [LARGE SCALE GENOMIC DNA]</scope>
    <source>
        <strain evidence="5 6">YIM 65646</strain>
    </source>
</reference>
<dbReference type="PROSITE" id="PS52004">
    <property type="entry name" value="KS3_2"/>
    <property type="match status" value="1"/>
</dbReference>
<dbReference type="SUPFAM" id="SSF53901">
    <property type="entry name" value="Thiolase-like"/>
    <property type="match status" value="1"/>
</dbReference>
<comment type="similarity">
    <text evidence="3">Belongs to the thiolase-like superfamily. Beta-ketoacyl-ACP synthases family.</text>
</comment>
<dbReference type="GO" id="GO:0005737">
    <property type="term" value="C:cytoplasm"/>
    <property type="evidence" value="ECO:0007669"/>
    <property type="project" value="TreeGrafter"/>
</dbReference>
<keyword evidence="3" id="KW-0808">Transferase</keyword>
<dbReference type="PANTHER" id="PTHR43775">
    <property type="entry name" value="FATTY ACID SYNTHASE"/>
    <property type="match status" value="1"/>
</dbReference>
<organism evidence="5 6">
    <name type="scientific">Phytomonospora endophytica</name>
    <dbReference type="NCBI Taxonomy" id="714109"/>
    <lineage>
        <taxon>Bacteria</taxon>
        <taxon>Bacillati</taxon>
        <taxon>Actinomycetota</taxon>
        <taxon>Actinomycetes</taxon>
        <taxon>Micromonosporales</taxon>
        <taxon>Micromonosporaceae</taxon>
        <taxon>Phytomonospora</taxon>
    </lineage>
</organism>
<dbReference type="Gene3D" id="3.30.70.3290">
    <property type="match status" value="1"/>
</dbReference>
<dbReference type="Pfam" id="PF00109">
    <property type="entry name" value="ketoacyl-synt"/>
    <property type="match status" value="1"/>
</dbReference>
<dbReference type="GO" id="GO:0004312">
    <property type="term" value="F:fatty acid synthase activity"/>
    <property type="evidence" value="ECO:0007669"/>
    <property type="project" value="TreeGrafter"/>
</dbReference>
<dbReference type="Pfam" id="PF02801">
    <property type="entry name" value="Ketoacyl-synt_C"/>
    <property type="match status" value="1"/>
</dbReference>
<dbReference type="RefSeq" id="WP_184792627.1">
    <property type="nucleotide sequence ID" value="NZ_BONT01000089.1"/>
</dbReference>
<dbReference type="InterPro" id="IPR016039">
    <property type="entry name" value="Thiolase-like"/>
</dbReference>